<sequence>MSEALDRLIERYRTQVDPLITEYVAEWNSPIYRQPLDEDQVAWQPVRQQPELDFSALETALELTFHKHVKDYYGRWFAGDLNVIVTHQQQQHGLSLLQTQGPEDAERLLQNITGHILMKRKLKQPETVFIGLAHEADDLLVSIDNQSGVVGLEWIGKAQHEVIAQTLDEFLEQCQPQR</sequence>
<name>A0AA94EF85_9GAMM</name>
<dbReference type="Proteomes" id="UP000286680">
    <property type="component" value="Unassembled WGS sequence"/>
</dbReference>
<dbReference type="CDD" id="cd16323">
    <property type="entry name" value="Syd"/>
    <property type="match status" value="1"/>
</dbReference>
<gene>
    <name evidence="4" type="ORF">CWE23_01420</name>
</gene>
<dbReference type="Pfam" id="PF07348">
    <property type="entry name" value="Syd"/>
    <property type="match status" value="1"/>
</dbReference>
<evidence type="ECO:0000256" key="2">
    <source>
        <dbReference type="ARBA" id="ARBA00022519"/>
    </source>
</evidence>
<dbReference type="Gene3D" id="3.40.1580.20">
    <property type="entry name" value="Syd protein"/>
    <property type="match status" value="1"/>
</dbReference>
<evidence type="ECO:0000313" key="5">
    <source>
        <dbReference type="Proteomes" id="UP000286680"/>
    </source>
</evidence>
<keyword evidence="1" id="KW-1003">Cell membrane</keyword>
<accession>A0AA94EF85</accession>
<keyword evidence="5" id="KW-1185">Reference proteome</keyword>
<dbReference type="InterPro" id="IPR038228">
    <property type="entry name" value="Syd_sf"/>
</dbReference>
<dbReference type="EMBL" id="PIPS01000001">
    <property type="protein sequence ID" value="RUO44723.1"/>
    <property type="molecule type" value="Genomic_DNA"/>
</dbReference>
<dbReference type="GO" id="GO:0009898">
    <property type="term" value="C:cytoplasmic side of plasma membrane"/>
    <property type="evidence" value="ECO:0007669"/>
    <property type="project" value="InterPro"/>
</dbReference>
<protein>
    <submittedName>
        <fullName evidence="4">SecY-interacting protein</fullName>
    </submittedName>
</protein>
<evidence type="ECO:0000256" key="3">
    <source>
        <dbReference type="ARBA" id="ARBA00023136"/>
    </source>
</evidence>
<proteinExistence type="predicted"/>
<dbReference type="InterPro" id="IPR009948">
    <property type="entry name" value="Syd"/>
</dbReference>
<evidence type="ECO:0000256" key="1">
    <source>
        <dbReference type="ARBA" id="ARBA00022475"/>
    </source>
</evidence>
<comment type="caution">
    <text evidence="4">The sequence shown here is derived from an EMBL/GenBank/DDBJ whole genome shotgun (WGS) entry which is preliminary data.</text>
</comment>
<dbReference type="NCBIfam" id="NF003439">
    <property type="entry name" value="PRK04968.1"/>
    <property type="match status" value="1"/>
</dbReference>
<dbReference type="RefSeq" id="WP_126819191.1">
    <property type="nucleotide sequence ID" value="NZ_PIPS01000001.1"/>
</dbReference>
<keyword evidence="2" id="KW-0997">Cell inner membrane</keyword>
<reference evidence="5" key="1">
    <citation type="journal article" date="2018" name="Front. Microbiol.">
        <title>Genome-Based Analysis Reveals the Taxonomy and Diversity of the Family Idiomarinaceae.</title>
        <authorList>
            <person name="Liu Y."/>
            <person name="Lai Q."/>
            <person name="Shao Z."/>
        </authorList>
    </citation>
    <scope>NUCLEOTIDE SEQUENCE [LARGE SCALE GENOMIC DNA]</scope>
    <source>
        <strain evidence="5">SN-14</strain>
    </source>
</reference>
<dbReference type="AlphaFoldDB" id="A0AA94EF85"/>
<organism evidence="4 5">
    <name type="scientific">Idiomarina aquatica</name>
    <dbReference type="NCBI Taxonomy" id="1327752"/>
    <lineage>
        <taxon>Bacteria</taxon>
        <taxon>Pseudomonadati</taxon>
        <taxon>Pseudomonadota</taxon>
        <taxon>Gammaproteobacteria</taxon>
        <taxon>Alteromonadales</taxon>
        <taxon>Idiomarinaceae</taxon>
        <taxon>Idiomarina</taxon>
    </lineage>
</organism>
<evidence type="ECO:0000313" key="4">
    <source>
        <dbReference type="EMBL" id="RUO44723.1"/>
    </source>
</evidence>
<keyword evidence="3" id="KW-0472">Membrane</keyword>